<comment type="similarity">
    <text evidence="1">Belongs to the MapZ family.</text>
</comment>
<keyword evidence="1" id="KW-0131">Cell cycle</keyword>
<feature type="compositionally biased region" description="Basic and acidic residues" evidence="2">
    <location>
        <begin position="193"/>
        <end position="203"/>
    </location>
</feature>
<protein>
    <recommendedName>
        <fullName evidence="1">Mid-cell-anchored protein Z</fullName>
    </recommendedName>
</protein>
<evidence type="ECO:0000259" key="3">
    <source>
        <dbReference type="Pfam" id="PF18041"/>
    </source>
</evidence>
<dbReference type="GO" id="GO:0005886">
    <property type="term" value="C:plasma membrane"/>
    <property type="evidence" value="ECO:0007669"/>
    <property type="project" value="UniProtKB-SubCell"/>
</dbReference>
<evidence type="ECO:0000256" key="1">
    <source>
        <dbReference type="HAMAP-Rule" id="MF_01941"/>
    </source>
</evidence>
<keyword evidence="1" id="KW-0812">Transmembrane</keyword>
<dbReference type="EMBL" id="CP015907">
    <property type="protein sequence ID" value="WOW94228.1"/>
    <property type="molecule type" value="Genomic_DNA"/>
</dbReference>
<feature type="compositionally biased region" description="Basic and acidic residues" evidence="2">
    <location>
        <begin position="137"/>
        <end position="173"/>
    </location>
</feature>
<dbReference type="GO" id="GO:0051301">
    <property type="term" value="P:cell division"/>
    <property type="evidence" value="ECO:0007669"/>
    <property type="project" value="UniProtKB-UniRule"/>
</dbReference>
<dbReference type="HAMAP" id="MF_01941">
    <property type="entry name" value="MapZ"/>
    <property type="match status" value="1"/>
</dbReference>
<dbReference type="InterPro" id="IPR030858">
    <property type="entry name" value="MapZ"/>
</dbReference>
<dbReference type="InterPro" id="IPR041295">
    <property type="entry name" value="MapZ_EC1"/>
</dbReference>
<evidence type="ECO:0000313" key="5">
    <source>
        <dbReference type="EMBL" id="WOW94228.1"/>
    </source>
</evidence>
<gene>
    <name evidence="1" type="primary">mapZ</name>
    <name evidence="5" type="ORF">LLUC109_1535</name>
</gene>
<dbReference type="RefSeq" id="WP_081172460.1">
    <property type="nucleotide sequence ID" value="NZ_CP015894.2"/>
</dbReference>
<dbReference type="Pfam" id="PF18708">
    <property type="entry name" value="MapZ_C2"/>
    <property type="match status" value="1"/>
</dbReference>
<feature type="domain" description="MapZ extracellular C-terminal" evidence="4">
    <location>
        <begin position="578"/>
        <end position="656"/>
    </location>
</feature>
<feature type="region of interest" description="Disordered" evidence="2">
    <location>
        <begin position="505"/>
        <end position="560"/>
    </location>
</feature>
<evidence type="ECO:0000259" key="4">
    <source>
        <dbReference type="Pfam" id="PF18708"/>
    </source>
</evidence>
<name>A0AAJ6N328_LACLC</name>
<keyword evidence="1" id="KW-1003">Cell membrane</keyword>
<feature type="transmembrane region" description="Helical" evidence="1">
    <location>
        <begin position="345"/>
        <end position="365"/>
    </location>
</feature>
<proteinExistence type="inferred from homology"/>
<evidence type="ECO:0000256" key="2">
    <source>
        <dbReference type="SAM" id="MobiDB-lite"/>
    </source>
</evidence>
<dbReference type="AlphaFoldDB" id="A0AAJ6N328"/>
<feature type="compositionally biased region" description="Low complexity" evidence="2">
    <location>
        <begin position="10"/>
        <end position="19"/>
    </location>
</feature>
<evidence type="ECO:0000313" key="6">
    <source>
        <dbReference type="Proteomes" id="UP000192016"/>
    </source>
</evidence>
<feature type="compositionally biased region" description="Basic and acidic residues" evidence="2">
    <location>
        <begin position="86"/>
        <end position="128"/>
    </location>
</feature>
<comment type="subcellular location">
    <subcellularLocation>
        <location evidence="1">Cell membrane</location>
        <topology evidence="1">Single-pass membrane protein</topology>
    </subcellularLocation>
    <text evidence="1">In newborn cells, forms a ring positioned at mid-cell. Soon after cell division starts and the cells begin elongating, the ring splits into two rings that, as elongation proceeds, move along and mark the future division sites.</text>
</comment>
<comment type="subunit">
    <text evidence="1">Interacts with FtsZ.</text>
</comment>
<accession>A0AAJ6N328</accession>
<dbReference type="Pfam" id="PF18041">
    <property type="entry name" value="MapZ_EC1"/>
    <property type="match status" value="1"/>
</dbReference>
<keyword evidence="1" id="KW-0472">Membrane</keyword>
<sequence length="668" mass="72740">MSNKNKKNKNNNTNKNKNNQKSEQQIGEKTLKLQDLQNFTVGEIVEESKRVDKENEENESVLDKYIRQHRGEIEDAKNKNLDEFIQSEREHREHIEPSADKAEVQEKVLEQEAEDASKDKAVIEKNTDSESTSAVENKSETDEVKIESKSNLPEEKATEKVTDKKSEEAKAGKNDLVLDPVVMVDAPVSTLPEQKESPSVEKIEEIDEPVEELPLEEEKVTVPIMMSANEVPMEEVKDDESPETSKVEKSEAEPKEPEEEKNSDLNEEAKETPEASKIEEAPTDLVQEPKENTADIPDKVITADKVAPVLTSEKIAPKSESQEEPQESAEEKTTDGKAKNRKTPIIIGLCAIVLIAAGAVGFAQYNNHQKPKTVQTTKSSQTDLDKFEKQYDSFFTDKSHNVLKNSQFENLAALETLVNSHKNSMAWSNAVSETESLTDQINAIKKVNALFTSAAITDGKLDSAAKIVTNVKIPETPKTSNETLNKLLTQAIDLAKSQVAKESSAQASASSAEAKANQGAGTQTSSSSTTSQSSSTTNASSSTNSNANASTNGNGLSSNGVNLEVSAARVQPQAGINPNDPAFTWGAGIKEMVLNKARERGYITGDNYILVPTAIHTTNGSQGFPAGIVSGYYNLYAPDGRYLVSINAKTGFFVGNGSGHADNLDYSE</sequence>
<feature type="domain" description="MapZ extracellular" evidence="3">
    <location>
        <begin position="371"/>
        <end position="493"/>
    </location>
</feature>
<organism evidence="5 6">
    <name type="scientific">Lactococcus lactis subsp. cremoris</name>
    <name type="common">Streptococcus cremoris</name>
    <dbReference type="NCBI Taxonomy" id="1359"/>
    <lineage>
        <taxon>Bacteria</taxon>
        <taxon>Bacillati</taxon>
        <taxon>Bacillota</taxon>
        <taxon>Bacilli</taxon>
        <taxon>Lactobacillales</taxon>
        <taxon>Streptococcaceae</taxon>
        <taxon>Lactococcus</taxon>
    </lineage>
</organism>
<feature type="compositionally biased region" description="Acidic residues" evidence="2">
    <location>
        <begin position="204"/>
        <end position="215"/>
    </location>
</feature>
<keyword evidence="1" id="KW-1133">Transmembrane helix</keyword>
<dbReference type="Proteomes" id="UP000192016">
    <property type="component" value="Chromosome"/>
</dbReference>
<feature type="compositionally biased region" description="Basic and acidic residues" evidence="2">
    <location>
        <begin position="329"/>
        <end position="338"/>
    </location>
</feature>
<feature type="region of interest" description="Disordered" evidence="2">
    <location>
        <begin position="86"/>
        <end position="339"/>
    </location>
</feature>
<feature type="compositionally biased region" description="Acidic residues" evidence="2">
    <location>
        <begin position="232"/>
        <end position="242"/>
    </location>
</feature>
<keyword evidence="1 5" id="KW-0132">Cell division</keyword>
<comment type="function">
    <text evidence="1">Early cell division protein that marks the future cell division site and supports proper FtsZ ring positioning.</text>
</comment>
<feature type="compositionally biased region" description="Basic and acidic residues" evidence="2">
    <location>
        <begin position="287"/>
        <end position="302"/>
    </location>
</feature>
<feature type="region of interest" description="Disordered" evidence="2">
    <location>
        <begin position="1"/>
        <end position="31"/>
    </location>
</feature>
<dbReference type="InterPro" id="IPR040532">
    <property type="entry name" value="MapZ_C2"/>
</dbReference>
<feature type="compositionally biased region" description="Basic and acidic residues" evidence="2">
    <location>
        <begin position="243"/>
        <end position="280"/>
    </location>
</feature>
<reference evidence="5 6" key="1">
    <citation type="journal article" date="2017" name="BMC Genomics">
        <title>Comparative and functional genomics of the Lactococcus lactis taxon; insights into evolution and niche adaptation.</title>
        <authorList>
            <person name="Kelleher P."/>
            <person name="Bottacini F."/>
            <person name="Mahony J."/>
            <person name="Kilcawley K.N."/>
            <person name="van Sinderen D."/>
        </authorList>
    </citation>
    <scope>NUCLEOTIDE SEQUENCE [LARGE SCALE GENOMIC DNA]</scope>
    <source>
        <strain evidence="5 6">UC109</strain>
    </source>
</reference>